<reference evidence="3" key="1">
    <citation type="submission" date="2018-01" db="EMBL/GenBank/DDBJ databases">
        <authorList>
            <person name="Regsiter A."/>
            <person name="William W."/>
        </authorList>
    </citation>
    <scope>NUCLEOTIDE SEQUENCE</scope>
    <source>
        <strain evidence="3">TRIP AH-1</strain>
    </source>
</reference>
<dbReference type="GO" id="GO:0047617">
    <property type="term" value="F:fatty acyl-CoA hydrolase activity"/>
    <property type="evidence" value="ECO:0007669"/>
    <property type="project" value="TreeGrafter"/>
</dbReference>
<evidence type="ECO:0000256" key="1">
    <source>
        <dbReference type="ARBA" id="ARBA00005953"/>
    </source>
</evidence>
<dbReference type="InterPro" id="IPR029069">
    <property type="entry name" value="HotDog_dom_sf"/>
</dbReference>
<organism evidence="3">
    <name type="scientific">uncultured Desulfobacterium sp</name>
    <dbReference type="NCBI Taxonomy" id="201089"/>
    <lineage>
        <taxon>Bacteria</taxon>
        <taxon>Pseudomonadati</taxon>
        <taxon>Thermodesulfobacteriota</taxon>
        <taxon>Desulfobacteria</taxon>
        <taxon>Desulfobacterales</taxon>
        <taxon>Desulfobacteriaceae</taxon>
        <taxon>Desulfobacterium</taxon>
        <taxon>environmental samples</taxon>
    </lineage>
</organism>
<dbReference type="PANTHER" id="PTHR31793">
    <property type="entry name" value="4-HYDROXYBENZOYL-COA THIOESTERASE FAMILY MEMBER"/>
    <property type="match status" value="1"/>
</dbReference>
<name>A0A445MRP7_9BACT</name>
<keyword evidence="2" id="KW-0378">Hydrolase</keyword>
<dbReference type="CDD" id="cd00586">
    <property type="entry name" value="4HBT"/>
    <property type="match status" value="1"/>
</dbReference>
<accession>A0A445MRP7</accession>
<sequence length="145" mass="16966">MKWFETEDTVRFNEVDEWGIAWYGHYMAWFEVGRMALLRQFDLMPKDMVELGYIAPVINLKCDFKQPAKCGDSIIIRVMVVKPEIAALIFKFEILRKVDSALLARGETTQVLMTNARKMIYALKGEVKVRIMQLVDYFSDDYNSH</sequence>
<dbReference type="Pfam" id="PF13279">
    <property type="entry name" value="4HBT_2"/>
    <property type="match status" value="1"/>
</dbReference>
<comment type="similarity">
    <text evidence="1">Belongs to the 4-hydroxybenzoyl-CoA thioesterase family.</text>
</comment>
<proteinExistence type="inferred from homology"/>
<dbReference type="PIRSF" id="PIRSF003230">
    <property type="entry name" value="YbgC"/>
    <property type="match status" value="1"/>
</dbReference>
<dbReference type="EMBL" id="OJIN01000019">
    <property type="protein sequence ID" value="SPD72092.1"/>
    <property type="molecule type" value="Genomic_DNA"/>
</dbReference>
<dbReference type="PANTHER" id="PTHR31793:SF27">
    <property type="entry name" value="NOVEL THIOESTERASE SUPERFAMILY DOMAIN AND SAPOSIN A-TYPE DOMAIN CONTAINING PROTEIN (0610012H03RIK)"/>
    <property type="match status" value="1"/>
</dbReference>
<dbReference type="SUPFAM" id="SSF54637">
    <property type="entry name" value="Thioesterase/thiol ester dehydrase-isomerase"/>
    <property type="match status" value="1"/>
</dbReference>
<evidence type="ECO:0000256" key="2">
    <source>
        <dbReference type="ARBA" id="ARBA00022801"/>
    </source>
</evidence>
<dbReference type="Gene3D" id="3.10.129.10">
    <property type="entry name" value="Hotdog Thioesterase"/>
    <property type="match status" value="1"/>
</dbReference>
<dbReference type="InterPro" id="IPR006684">
    <property type="entry name" value="YbgC/YbaW"/>
</dbReference>
<evidence type="ECO:0000313" key="3">
    <source>
        <dbReference type="EMBL" id="SPD72092.1"/>
    </source>
</evidence>
<dbReference type="AlphaFoldDB" id="A0A445MRP7"/>
<protein>
    <submittedName>
        <fullName evidence="3">Thioesterase superfamily protein</fullName>
    </submittedName>
</protein>
<gene>
    <name evidence="3" type="ORF">PITCH_A1150127</name>
</gene>
<dbReference type="InterPro" id="IPR050563">
    <property type="entry name" value="4-hydroxybenzoyl-CoA_TE"/>
</dbReference>